<dbReference type="InterPro" id="IPR043428">
    <property type="entry name" value="LivM-like"/>
</dbReference>
<feature type="transmembrane region" description="Helical" evidence="10">
    <location>
        <begin position="280"/>
        <end position="302"/>
    </location>
</feature>
<keyword evidence="5" id="KW-0029">Amino-acid transport</keyword>
<feature type="transmembrane region" description="Helical" evidence="10">
    <location>
        <begin position="531"/>
        <end position="553"/>
    </location>
</feature>
<name>A0A7K1FP76_9ACTN</name>
<feature type="transmembrane region" description="Helical" evidence="10">
    <location>
        <begin position="149"/>
        <end position="173"/>
    </location>
</feature>
<feature type="transmembrane region" description="Helical" evidence="10">
    <location>
        <begin position="559"/>
        <end position="576"/>
    </location>
</feature>
<evidence type="ECO:0000256" key="1">
    <source>
        <dbReference type="ARBA" id="ARBA00004651"/>
    </source>
</evidence>
<dbReference type="GO" id="GO:0006865">
    <property type="term" value="P:amino acid transport"/>
    <property type="evidence" value="ECO:0007669"/>
    <property type="project" value="UniProtKB-KW"/>
</dbReference>
<sequence>MNTYLQFAILGLGLGAIYIGLANGLILFYRATGIINFAQGATAMWGGYVYAQLRTDGRLVFPIFSVQLTDGPMGGIPALVIGLVTAVLLALLIHVAVFRPVRRAPVLAQVVVSVALMLSLQALVIIRFGPDTIPVAALIPKGSWTVFGVRLSSGEIIMAVIMIALSALVWAYLRFTRAGLATRAAADNERATVLMGFSPDRLAAIALVLSAALSTIGVMLASPLTGINPANYTLYVVPALAVMLVARMTSIVWATVAALVLGAVQSILNLMVTFPWWPKWAAAGIDQVVPFIVVMIILLAFGKRLPSRGSLRTMRLPDVVIPRIRAIPAAVVVVVVLVLLIVTNGVYRFGITSSIIMMLLALSYVVITGYLGQISLAQAAFAGAAGFALSKISTGWSIPFPIAVLLCAAIASLLGMIVALPAFRIRGAQLAIVTLAAALAIERFVFGNYSLTPPQGNPLADPRLFGLNFAVRQGRDLSRLLFSIMVLVIAVLVVLAFIRIMSGHTGRNFLAVRANERAAASAGINVRFTKLIGFAMSGFIAGLAGCLIGYSHGQLSAESFSVFVGLQILAIAYLGGITSWGGAAVAGVLAPLGIVYTIVNQIWDTGDVYALISGLALILTAILNPSGIAGETNRQIAWVKERLAHRKAPKEPGAPPPTEQPPPEKVAVNGPRSADVSS</sequence>
<dbReference type="InterPro" id="IPR001851">
    <property type="entry name" value="ABC_transp_permease"/>
</dbReference>
<keyword evidence="6 10" id="KW-1133">Transmembrane helix</keyword>
<dbReference type="PANTHER" id="PTHR11795:SF445">
    <property type="entry name" value="AMINO ACID ABC TRANSPORTER PERMEASE PROTEIN"/>
    <property type="match status" value="1"/>
</dbReference>
<dbReference type="RefSeq" id="WP_322098116.1">
    <property type="nucleotide sequence ID" value="NZ_WLYK01000008.1"/>
</dbReference>
<reference evidence="11 12" key="1">
    <citation type="submission" date="2019-11" db="EMBL/GenBank/DDBJ databases">
        <authorList>
            <person name="Jiang L.-Q."/>
        </authorList>
    </citation>
    <scope>NUCLEOTIDE SEQUENCE [LARGE SCALE GENOMIC DNA]</scope>
    <source>
        <strain evidence="11 12">YIM 132087</strain>
    </source>
</reference>
<proteinExistence type="inferred from homology"/>
<dbReference type="Proteomes" id="UP000460221">
    <property type="component" value="Unassembled WGS sequence"/>
</dbReference>
<accession>A0A7K1FP76</accession>
<evidence type="ECO:0000256" key="5">
    <source>
        <dbReference type="ARBA" id="ARBA00022970"/>
    </source>
</evidence>
<dbReference type="EMBL" id="WLYK01000008">
    <property type="protein sequence ID" value="MTD15955.1"/>
    <property type="molecule type" value="Genomic_DNA"/>
</dbReference>
<feature type="transmembrane region" description="Helical" evidence="10">
    <location>
        <begin position="251"/>
        <end position="274"/>
    </location>
</feature>
<dbReference type="Pfam" id="PF02653">
    <property type="entry name" value="BPD_transp_2"/>
    <property type="match status" value="2"/>
</dbReference>
<feature type="compositionally biased region" description="Pro residues" evidence="9">
    <location>
        <begin position="652"/>
        <end position="664"/>
    </location>
</feature>
<dbReference type="AlphaFoldDB" id="A0A7K1FP76"/>
<evidence type="ECO:0000256" key="3">
    <source>
        <dbReference type="ARBA" id="ARBA00022475"/>
    </source>
</evidence>
<protein>
    <submittedName>
        <fullName evidence="11">ABC transporter permease</fullName>
    </submittedName>
</protein>
<feature type="transmembrane region" description="Helical" evidence="10">
    <location>
        <begin position="583"/>
        <end position="603"/>
    </location>
</feature>
<keyword evidence="7 10" id="KW-0472">Membrane</keyword>
<gene>
    <name evidence="11" type="ORF">GIS00_18630</name>
</gene>
<keyword evidence="12" id="KW-1185">Reference proteome</keyword>
<dbReference type="PANTHER" id="PTHR11795">
    <property type="entry name" value="BRANCHED-CHAIN AMINO ACID TRANSPORT SYSTEM PERMEASE PROTEIN LIVH"/>
    <property type="match status" value="1"/>
</dbReference>
<evidence type="ECO:0000256" key="8">
    <source>
        <dbReference type="ARBA" id="ARBA00037998"/>
    </source>
</evidence>
<evidence type="ECO:0000313" key="11">
    <source>
        <dbReference type="EMBL" id="MTD15955.1"/>
    </source>
</evidence>
<comment type="caution">
    <text evidence="11">The sequence shown here is derived from an EMBL/GenBank/DDBJ whole genome shotgun (WGS) entry which is preliminary data.</text>
</comment>
<comment type="subcellular location">
    <subcellularLocation>
        <location evidence="1">Cell membrane</location>
        <topology evidence="1">Multi-pass membrane protein</topology>
    </subcellularLocation>
</comment>
<feature type="transmembrane region" description="Helical" evidence="10">
    <location>
        <begin position="398"/>
        <end position="423"/>
    </location>
</feature>
<dbReference type="InterPro" id="IPR052157">
    <property type="entry name" value="BCAA_transport_permease"/>
</dbReference>
<dbReference type="CDD" id="cd06581">
    <property type="entry name" value="TM_PBP1_LivM_like"/>
    <property type="match status" value="1"/>
</dbReference>
<feature type="transmembrane region" description="Helical" evidence="10">
    <location>
        <begin position="323"/>
        <end position="343"/>
    </location>
</feature>
<feature type="transmembrane region" description="Helical" evidence="10">
    <location>
        <begin position="6"/>
        <end position="27"/>
    </location>
</feature>
<evidence type="ECO:0000256" key="2">
    <source>
        <dbReference type="ARBA" id="ARBA00022448"/>
    </source>
</evidence>
<evidence type="ECO:0000256" key="10">
    <source>
        <dbReference type="SAM" id="Phobius"/>
    </source>
</evidence>
<keyword evidence="2" id="KW-0813">Transport</keyword>
<feature type="transmembrane region" description="Helical" evidence="10">
    <location>
        <begin position="73"/>
        <end position="98"/>
    </location>
</feature>
<feature type="transmembrane region" description="Helical" evidence="10">
    <location>
        <begin position="202"/>
        <end position="224"/>
    </location>
</feature>
<feature type="transmembrane region" description="Helical" evidence="10">
    <location>
        <begin position="34"/>
        <end position="53"/>
    </location>
</feature>
<feature type="transmembrane region" description="Helical" evidence="10">
    <location>
        <begin position="110"/>
        <end position="129"/>
    </location>
</feature>
<keyword evidence="4 10" id="KW-0812">Transmembrane</keyword>
<feature type="region of interest" description="Disordered" evidence="9">
    <location>
        <begin position="645"/>
        <end position="678"/>
    </location>
</feature>
<evidence type="ECO:0000256" key="9">
    <source>
        <dbReference type="SAM" id="MobiDB-lite"/>
    </source>
</evidence>
<keyword evidence="3" id="KW-1003">Cell membrane</keyword>
<comment type="similarity">
    <text evidence="8">Belongs to the binding-protein-dependent transport system permease family. LivHM subfamily.</text>
</comment>
<feature type="transmembrane region" description="Helical" evidence="10">
    <location>
        <begin position="609"/>
        <end position="630"/>
    </location>
</feature>
<feature type="transmembrane region" description="Helical" evidence="10">
    <location>
        <begin position="480"/>
        <end position="498"/>
    </location>
</feature>
<evidence type="ECO:0000256" key="6">
    <source>
        <dbReference type="ARBA" id="ARBA00022989"/>
    </source>
</evidence>
<dbReference type="CDD" id="cd06582">
    <property type="entry name" value="TM_PBP1_LivH_like"/>
    <property type="match status" value="1"/>
</dbReference>
<dbReference type="GO" id="GO:0015658">
    <property type="term" value="F:branched-chain amino acid transmembrane transporter activity"/>
    <property type="evidence" value="ECO:0007669"/>
    <property type="project" value="InterPro"/>
</dbReference>
<dbReference type="GO" id="GO:0005886">
    <property type="term" value="C:plasma membrane"/>
    <property type="evidence" value="ECO:0007669"/>
    <property type="project" value="UniProtKB-SubCell"/>
</dbReference>
<feature type="transmembrane region" description="Helical" evidence="10">
    <location>
        <begin position="430"/>
        <end position="451"/>
    </location>
</feature>
<evidence type="ECO:0000256" key="7">
    <source>
        <dbReference type="ARBA" id="ARBA00023136"/>
    </source>
</evidence>
<evidence type="ECO:0000313" key="12">
    <source>
        <dbReference type="Proteomes" id="UP000460221"/>
    </source>
</evidence>
<organism evidence="11 12">
    <name type="scientific">Nakamurella alba</name>
    <dbReference type="NCBI Taxonomy" id="2665158"/>
    <lineage>
        <taxon>Bacteria</taxon>
        <taxon>Bacillati</taxon>
        <taxon>Actinomycetota</taxon>
        <taxon>Actinomycetes</taxon>
        <taxon>Nakamurellales</taxon>
        <taxon>Nakamurellaceae</taxon>
        <taxon>Nakamurella</taxon>
    </lineage>
</organism>
<evidence type="ECO:0000256" key="4">
    <source>
        <dbReference type="ARBA" id="ARBA00022692"/>
    </source>
</evidence>